<accession>A0A086Y6K1</accession>
<organism evidence="1 2">
    <name type="scientific">Haematobacter massiliensis</name>
    <dbReference type="NCBI Taxonomy" id="195105"/>
    <lineage>
        <taxon>Bacteria</taxon>
        <taxon>Pseudomonadati</taxon>
        <taxon>Pseudomonadota</taxon>
        <taxon>Alphaproteobacteria</taxon>
        <taxon>Rhodobacterales</taxon>
        <taxon>Paracoccaceae</taxon>
        <taxon>Haematobacter</taxon>
    </lineage>
</organism>
<dbReference type="InterPro" id="IPR000587">
    <property type="entry name" value="Creatinase_N"/>
</dbReference>
<evidence type="ECO:0000313" key="1">
    <source>
        <dbReference type="EMBL" id="KFI29901.1"/>
    </source>
</evidence>
<dbReference type="SUPFAM" id="SSF55920">
    <property type="entry name" value="Creatinase/aminopeptidase"/>
    <property type="match status" value="1"/>
</dbReference>
<dbReference type="RefSeq" id="WP_088217098.1">
    <property type="nucleotide sequence ID" value="NZ_CAMIFG010000068.1"/>
</dbReference>
<dbReference type="InterPro" id="IPR000994">
    <property type="entry name" value="Pept_M24"/>
</dbReference>
<keyword evidence="2" id="KW-1185">Reference proteome</keyword>
<name>A0A086Y6K1_9RHOB</name>
<gene>
    <name evidence="1" type="ORF">CN97_14225</name>
</gene>
<dbReference type="Proteomes" id="UP000028826">
    <property type="component" value="Unassembled WGS sequence"/>
</dbReference>
<dbReference type="InterPro" id="IPR036005">
    <property type="entry name" value="Creatinase/aminopeptidase-like"/>
</dbReference>
<dbReference type="OrthoDB" id="9806388at2"/>
<dbReference type="PANTHER" id="PTHR46112">
    <property type="entry name" value="AMINOPEPTIDASE"/>
    <property type="match status" value="1"/>
</dbReference>
<dbReference type="Gene3D" id="3.40.350.10">
    <property type="entry name" value="Creatinase/prolidase N-terminal domain"/>
    <property type="match status" value="1"/>
</dbReference>
<dbReference type="SUPFAM" id="SSF53092">
    <property type="entry name" value="Creatinase/prolidase N-terminal domain"/>
    <property type="match status" value="1"/>
</dbReference>
<evidence type="ECO:0000313" key="2">
    <source>
        <dbReference type="Proteomes" id="UP000028826"/>
    </source>
</evidence>
<proteinExistence type="predicted"/>
<dbReference type="Gene3D" id="3.90.230.10">
    <property type="entry name" value="Creatinase/methionine aminopeptidase superfamily"/>
    <property type="match status" value="1"/>
</dbReference>
<dbReference type="Pfam" id="PF01321">
    <property type="entry name" value="Creatinase_N"/>
    <property type="match status" value="1"/>
</dbReference>
<dbReference type="InterPro" id="IPR050659">
    <property type="entry name" value="Peptidase_M24B"/>
</dbReference>
<dbReference type="AlphaFoldDB" id="A0A086Y6K1"/>
<dbReference type="STRING" id="195105.CN97_14225"/>
<protein>
    <submittedName>
        <fullName evidence="1">X-Pro dipeptidase</fullName>
    </submittedName>
</protein>
<sequence>MIGTSDAGRELATLSSARDGVPAIPIEERFARIEKARRLMRDMGAGALVVGAGASLAYFTGIRWTMIERLVAMVLVGDRPPVILCPAFEEGSLSAEIAIPAETRLWQEEESPAALIASLLAEGGVERVAIDPALPFGMADAIARAAPSSDVISAAPVIDGCRMHKSPTEIAILRAAMQMTLEVHRRTARILRPGLRASEVRSFIEAAHRAIGSDGTTFAAVQFGASTAYPHGLPQDDVLAEGDMVLVDTGCLLEGYHSDLTRTYVFGTPGAEQRRYWEIEQEAQLAVHAAAAPGVPCGALDDAARIVLERHGLGPDYRLPGLPHRAGHGIGMTIHEAPYLVRGNRTPLAPGMCLSDEPMIVVPGRFGIRLEDHFHITETGADWFTTPAPSLDRPFG</sequence>
<comment type="caution">
    <text evidence="1">The sequence shown here is derived from an EMBL/GenBank/DDBJ whole genome shotgun (WGS) entry which is preliminary data.</text>
</comment>
<reference evidence="1 2" key="1">
    <citation type="submission" date="2014-03" db="EMBL/GenBank/DDBJ databases">
        <title>Genome of Haematobacter massiliensis CCUG 47968.</title>
        <authorList>
            <person name="Wang D."/>
            <person name="Wang G."/>
        </authorList>
    </citation>
    <scope>NUCLEOTIDE SEQUENCE [LARGE SCALE GENOMIC DNA]</scope>
    <source>
        <strain evidence="1 2">CCUG 47968</strain>
    </source>
</reference>
<dbReference type="Pfam" id="PF00557">
    <property type="entry name" value="Peptidase_M24"/>
    <property type="match status" value="1"/>
</dbReference>
<dbReference type="PANTHER" id="PTHR46112:SF3">
    <property type="entry name" value="AMINOPEPTIDASE YPDF"/>
    <property type="match status" value="1"/>
</dbReference>
<dbReference type="EMBL" id="JGYG01000004">
    <property type="protein sequence ID" value="KFI29901.1"/>
    <property type="molecule type" value="Genomic_DNA"/>
</dbReference>
<dbReference type="InterPro" id="IPR029149">
    <property type="entry name" value="Creatin/AminoP/Spt16_N"/>
</dbReference>
<dbReference type="eggNOG" id="COG0006">
    <property type="taxonomic scope" value="Bacteria"/>
</dbReference>